<dbReference type="AlphaFoldDB" id="A0A0G4E5H3"/>
<keyword evidence="1" id="KW-0614">Plasmid</keyword>
<protein>
    <submittedName>
        <fullName evidence="1">Uncharacterized protein</fullName>
    </submittedName>
</protein>
<geneLocation type="plasmid" evidence="1">
    <name>pQBR57</name>
</geneLocation>
<sequence>MPSTPSFTQSLHVSIEDREKPVFSTAISALGKTCVVSAHDRVPSCLEW</sequence>
<accession>A0A0G4E5H3</accession>
<reference evidence="1" key="2">
    <citation type="submission" date="2015-06" db="EMBL/GenBank/DDBJ databases">
        <title>Environmentally co-occuring mercury resistance plasmids are genetically and phenotypically diverse and confer variable context-dependent fitness effects.</title>
        <authorList>
            <person name="Hall J.P.J."/>
            <person name="Harrison E."/>
            <person name="Lilley A.K."/>
            <person name="Paterson S."/>
            <person name="Spiers A.J."/>
            <person name="Brockhurst M.A."/>
        </authorList>
    </citation>
    <scope>NUCLEOTIDE SEQUENCE [LARGE SCALE GENOMIC DNA]</scope>
    <source>
        <strain evidence="1">SBW25</strain>
        <plasmid evidence="1">pQBR57</plasmid>
    </source>
</reference>
<proteinExistence type="predicted"/>
<dbReference type="EMBL" id="LN713926">
    <property type="protein sequence ID" value="CEK42273.1"/>
    <property type="molecule type" value="Genomic_DNA"/>
</dbReference>
<reference evidence="1" key="1">
    <citation type="submission" date="2014-12" db="EMBL/GenBank/DDBJ databases">
        <authorList>
            <person name="Hall J."/>
        </authorList>
    </citation>
    <scope>NUCLEOTIDE SEQUENCE [LARGE SCALE GENOMIC DNA]</scope>
    <source>
        <strain evidence="1">SBW25</strain>
        <plasmid evidence="1">pQBR57</plasmid>
    </source>
</reference>
<evidence type="ECO:0000313" key="1">
    <source>
        <dbReference type="EMBL" id="CEK42273.1"/>
    </source>
</evidence>
<name>A0A0G4E5H3_PSEFS</name>
<organism evidence="1">
    <name type="scientific">Pseudomonas fluorescens (strain SBW25)</name>
    <dbReference type="NCBI Taxonomy" id="216595"/>
    <lineage>
        <taxon>Bacteria</taxon>
        <taxon>Pseudomonadati</taxon>
        <taxon>Pseudomonadota</taxon>
        <taxon>Gammaproteobacteria</taxon>
        <taxon>Pseudomonadales</taxon>
        <taxon>Pseudomonadaceae</taxon>
        <taxon>Pseudomonas</taxon>
    </lineage>
</organism>
<gene>
    <name evidence="1" type="ORF">PQBR57_0320</name>
</gene>